<reference evidence="1" key="1">
    <citation type="submission" date="2021-02" db="EMBL/GenBank/DDBJ databases">
        <authorList>
            <person name="Nowell W R."/>
        </authorList>
    </citation>
    <scope>NUCLEOTIDE SEQUENCE</scope>
    <source>
        <strain evidence="1">Ploen Becks lab</strain>
    </source>
</reference>
<evidence type="ECO:0000313" key="1">
    <source>
        <dbReference type="EMBL" id="CAF1037070.1"/>
    </source>
</evidence>
<dbReference type="EMBL" id="CAJNOC010004911">
    <property type="protein sequence ID" value="CAF1037070.1"/>
    <property type="molecule type" value="Genomic_DNA"/>
</dbReference>
<organism evidence="1 2">
    <name type="scientific">Brachionus calyciflorus</name>
    <dbReference type="NCBI Taxonomy" id="104777"/>
    <lineage>
        <taxon>Eukaryota</taxon>
        <taxon>Metazoa</taxon>
        <taxon>Spiralia</taxon>
        <taxon>Gnathifera</taxon>
        <taxon>Rotifera</taxon>
        <taxon>Eurotatoria</taxon>
        <taxon>Monogononta</taxon>
        <taxon>Pseudotrocha</taxon>
        <taxon>Ploima</taxon>
        <taxon>Brachionidae</taxon>
        <taxon>Brachionus</taxon>
    </lineage>
</organism>
<comment type="caution">
    <text evidence="1">The sequence shown here is derived from an EMBL/GenBank/DDBJ whole genome shotgun (WGS) entry which is preliminary data.</text>
</comment>
<keyword evidence="2" id="KW-1185">Reference proteome</keyword>
<dbReference type="OrthoDB" id="10482568at2759"/>
<gene>
    <name evidence="1" type="ORF">OXX778_LOCUS18166</name>
</gene>
<accession>A0A814JBF1</accession>
<protein>
    <submittedName>
        <fullName evidence="1">Uncharacterized protein</fullName>
    </submittedName>
</protein>
<dbReference type="AlphaFoldDB" id="A0A814JBF1"/>
<sequence length="77" mass="8636">MDSLLSNAQRCVRKADSLVKYGLFDEALGQLDKAIALLNELKSVTSCYDSIQMLNVQIDSIDRKMRSVAIKRSESIK</sequence>
<dbReference type="Gene3D" id="1.20.58.80">
    <property type="entry name" value="Phosphotransferase system, lactose/cellobiose-type IIA subunit"/>
    <property type="match status" value="1"/>
</dbReference>
<dbReference type="Proteomes" id="UP000663879">
    <property type="component" value="Unassembled WGS sequence"/>
</dbReference>
<feature type="non-terminal residue" evidence="1">
    <location>
        <position position="1"/>
    </location>
</feature>
<evidence type="ECO:0000313" key="2">
    <source>
        <dbReference type="Proteomes" id="UP000663879"/>
    </source>
</evidence>
<proteinExistence type="predicted"/>
<name>A0A814JBF1_9BILA</name>
<dbReference type="SUPFAM" id="SSF140361">
    <property type="entry name" value="MIT domain-like"/>
    <property type="match status" value="1"/>
</dbReference>